<dbReference type="AlphaFoldDB" id="A0ABD3TYG5"/>
<sequence length="99" mass="11680">MERCALLGWLILVLGVHGSNPYIGYLIDDCTKRFLYAKWERQPNELHVRCPCPMFRPQNKQVHDELIISRLKEERKDALCTIKIKEWQVIRKTLSKGSL</sequence>
<evidence type="ECO:0000256" key="1">
    <source>
        <dbReference type="SAM" id="SignalP"/>
    </source>
</evidence>
<keyword evidence="1" id="KW-0732">Signal</keyword>
<organism evidence="2 3">
    <name type="scientific">Sinanodonta woodiana</name>
    <name type="common">Chinese pond mussel</name>
    <name type="synonym">Anodonta woodiana</name>
    <dbReference type="NCBI Taxonomy" id="1069815"/>
    <lineage>
        <taxon>Eukaryota</taxon>
        <taxon>Metazoa</taxon>
        <taxon>Spiralia</taxon>
        <taxon>Lophotrochozoa</taxon>
        <taxon>Mollusca</taxon>
        <taxon>Bivalvia</taxon>
        <taxon>Autobranchia</taxon>
        <taxon>Heteroconchia</taxon>
        <taxon>Palaeoheterodonta</taxon>
        <taxon>Unionida</taxon>
        <taxon>Unionoidea</taxon>
        <taxon>Unionidae</taxon>
        <taxon>Unioninae</taxon>
        <taxon>Sinanodonta</taxon>
    </lineage>
</organism>
<reference evidence="2 3" key="1">
    <citation type="submission" date="2024-11" db="EMBL/GenBank/DDBJ databases">
        <title>Chromosome-level genome assembly of the freshwater bivalve Anodonta woodiana.</title>
        <authorList>
            <person name="Chen X."/>
        </authorList>
    </citation>
    <scope>NUCLEOTIDE SEQUENCE [LARGE SCALE GENOMIC DNA]</scope>
    <source>
        <strain evidence="2">MN2024</strain>
        <tissue evidence="2">Gills</tissue>
    </source>
</reference>
<feature type="chain" id="PRO_5044889526" evidence="1">
    <location>
        <begin position="19"/>
        <end position="99"/>
    </location>
</feature>
<feature type="signal peptide" evidence="1">
    <location>
        <begin position="1"/>
        <end position="18"/>
    </location>
</feature>
<comment type="caution">
    <text evidence="2">The sequence shown here is derived from an EMBL/GenBank/DDBJ whole genome shotgun (WGS) entry which is preliminary data.</text>
</comment>
<accession>A0ABD3TYG5</accession>
<proteinExistence type="predicted"/>
<evidence type="ECO:0000313" key="3">
    <source>
        <dbReference type="Proteomes" id="UP001634394"/>
    </source>
</evidence>
<evidence type="ECO:0000313" key="2">
    <source>
        <dbReference type="EMBL" id="KAL3841721.1"/>
    </source>
</evidence>
<name>A0ABD3TYG5_SINWO</name>
<gene>
    <name evidence="2" type="ORF">ACJMK2_019827</name>
</gene>
<dbReference type="EMBL" id="JBJQND010000017">
    <property type="protein sequence ID" value="KAL3841721.1"/>
    <property type="molecule type" value="Genomic_DNA"/>
</dbReference>
<dbReference type="Proteomes" id="UP001634394">
    <property type="component" value="Unassembled WGS sequence"/>
</dbReference>
<keyword evidence="3" id="KW-1185">Reference proteome</keyword>
<protein>
    <submittedName>
        <fullName evidence="2">Uncharacterized protein</fullName>
    </submittedName>
</protein>